<feature type="compositionally biased region" description="Polar residues" evidence="1">
    <location>
        <begin position="127"/>
        <end position="139"/>
    </location>
</feature>
<feature type="region of interest" description="Disordered" evidence="1">
    <location>
        <begin position="395"/>
        <end position="473"/>
    </location>
</feature>
<keyword evidence="3" id="KW-1185">Reference proteome</keyword>
<feature type="compositionally biased region" description="Polar residues" evidence="1">
    <location>
        <begin position="282"/>
        <end position="303"/>
    </location>
</feature>
<dbReference type="Pfam" id="PF09729">
    <property type="entry name" value="Gti1_Pac2"/>
    <property type="match status" value="1"/>
</dbReference>
<dbReference type="PANTHER" id="PTHR28027">
    <property type="entry name" value="TRANSCRIPTIONAL REGULATOR MIT1"/>
    <property type="match status" value="1"/>
</dbReference>
<proteinExistence type="predicted"/>
<feature type="compositionally biased region" description="Basic and acidic residues" evidence="1">
    <location>
        <begin position="235"/>
        <end position="248"/>
    </location>
</feature>
<dbReference type="Proteomes" id="UP000077684">
    <property type="component" value="Unassembled WGS sequence"/>
</dbReference>
<dbReference type="AlphaFoldDB" id="A0A8X7MWH9"/>
<feature type="compositionally biased region" description="Low complexity" evidence="1">
    <location>
        <begin position="396"/>
        <end position="427"/>
    </location>
</feature>
<dbReference type="InterPro" id="IPR018608">
    <property type="entry name" value="Gti1/Pac2"/>
</dbReference>
<feature type="region of interest" description="Disordered" evidence="1">
    <location>
        <begin position="671"/>
        <end position="698"/>
    </location>
</feature>
<dbReference type="PANTHER" id="PTHR28027:SF2">
    <property type="entry name" value="TRANSCRIPTIONAL REGULATOR MIT1"/>
    <property type="match status" value="1"/>
</dbReference>
<evidence type="ECO:0000256" key="1">
    <source>
        <dbReference type="SAM" id="MobiDB-lite"/>
    </source>
</evidence>
<feature type="compositionally biased region" description="Polar residues" evidence="1">
    <location>
        <begin position="500"/>
        <end position="514"/>
    </location>
</feature>
<evidence type="ECO:0008006" key="4">
    <source>
        <dbReference type="Google" id="ProtNLM"/>
    </source>
</evidence>
<reference evidence="2" key="1">
    <citation type="submission" date="2016-04" db="EMBL/GenBank/DDBJ databases">
        <authorList>
            <person name="Nguyen H.D."/>
            <person name="Samba Siva P."/>
            <person name="Cullis J."/>
            <person name="Levesque C.A."/>
            <person name="Hambleton S."/>
        </authorList>
    </citation>
    <scope>NUCLEOTIDE SEQUENCE</scope>
    <source>
        <strain evidence="2">DAOMC 236426</strain>
    </source>
</reference>
<feature type="compositionally biased region" description="Gly residues" evidence="1">
    <location>
        <begin position="587"/>
        <end position="611"/>
    </location>
</feature>
<dbReference type="GO" id="GO:0003677">
    <property type="term" value="F:DNA binding"/>
    <property type="evidence" value="ECO:0007669"/>
    <property type="project" value="TreeGrafter"/>
</dbReference>
<feature type="compositionally biased region" description="Polar residues" evidence="1">
    <location>
        <begin position="530"/>
        <end position="545"/>
    </location>
</feature>
<feature type="compositionally biased region" description="Polar residues" evidence="1">
    <location>
        <begin position="671"/>
        <end position="682"/>
    </location>
</feature>
<comment type="caution">
    <text evidence="2">The sequence shown here is derived from an EMBL/GenBank/DDBJ whole genome shotgun (WGS) entry which is preliminary data.</text>
</comment>
<feature type="region of interest" description="Disordered" evidence="1">
    <location>
        <begin position="831"/>
        <end position="855"/>
    </location>
</feature>
<name>A0A8X7MWH9_9BASI</name>
<feature type="compositionally biased region" description="Basic and acidic residues" evidence="1">
    <location>
        <begin position="91"/>
        <end position="106"/>
    </location>
</feature>
<accession>A0A8X7MWH9</accession>
<protein>
    <recommendedName>
        <fullName evidence="4">cAMP-independent regulatory protein pac2</fullName>
    </recommendedName>
</protein>
<evidence type="ECO:0000313" key="3">
    <source>
        <dbReference type="Proteomes" id="UP000077684"/>
    </source>
</evidence>
<feature type="region of interest" description="Disordered" evidence="1">
    <location>
        <begin position="499"/>
        <end position="551"/>
    </location>
</feature>
<feature type="region of interest" description="Disordered" evidence="1">
    <location>
        <begin position="91"/>
        <end position="157"/>
    </location>
</feature>
<feature type="region of interest" description="Disordered" evidence="1">
    <location>
        <begin position="235"/>
        <end position="331"/>
    </location>
</feature>
<feature type="region of interest" description="Disordered" evidence="1">
    <location>
        <begin position="729"/>
        <end position="792"/>
    </location>
</feature>
<organism evidence="2 3">
    <name type="scientific">Tilletia controversa</name>
    <name type="common">dwarf bunt fungus</name>
    <dbReference type="NCBI Taxonomy" id="13291"/>
    <lineage>
        <taxon>Eukaryota</taxon>
        <taxon>Fungi</taxon>
        <taxon>Dikarya</taxon>
        <taxon>Basidiomycota</taxon>
        <taxon>Ustilaginomycotina</taxon>
        <taxon>Exobasidiomycetes</taxon>
        <taxon>Tilletiales</taxon>
        <taxon>Tilletiaceae</taxon>
        <taxon>Tilletia</taxon>
    </lineage>
</organism>
<reference evidence="2" key="2">
    <citation type="journal article" date="2019" name="IMA Fungus">
        <title>Genome sequencing and comparison of five Tilletia species to identify candidate genes for the detection of regulated species infecting wheat.</title>
        <authorList>
            <person name="Nguyen H.D.T."/>
            <person name="Sultana T."/>
            <person name="Kesanakurti P."/>
            <person name="Hambleton S."/>
        </authorList>
    </citation>
    <scope>NUCLEOTIDE SEQUENCE</scope>
    <source>
        <strain evidence="2">DAOMC 236426</strain>
    </source>
</reference>
<feature type="compositionally biased region" description="Low complexity" evidence="1">
    <location>
        <begin position="316"/>
        <end position="331"/>
    </location>
</feature>
<evidence type="ECO:0000313" key="2">
    <source>
        <dbReference type="EMBL" id="KAE8252604.1"/>
    </source>
</evidence>
<feature type="region of interest" description="Disordered" evidence="1">
    <location>
        <begin position="573"/>
        <end position="637"/>
    </location>
</feature>
<dbReference type="EMBL" id="LWDE02000148">
    <property type="protein sequence ID" value="KAE8252604.1"/>
    <property type="molecule type" value="Genomic_DNA"/>
</dbReference>
<gene>
    <name evidence="2" type="ORF">A4X06_0g2065</name>
</gene>
<sequence>MERINSCTYVGYVQSTKDALLIFEAVRQNRLPKITRRLREEERMALIRSGAVFVFDELESGVKRWTDGLYWSPSRILNNFLVYRQIEKKASQNAEDTKSKNKEHVRFSASDGAPQVPEGPIAPSSGGPLQNSLPGSISGVNPPGTELSGGKENEAERSLVGSLTNSFPFIHNGLCKKTISFPIGNSHQHLISYYAIEDVLAGRLRTPSSLPEFNSMTISPPLLNRSNFRIPPQIEVDHDGIPRYRGEPVEAPQNTRRRSGPSGSGDEQSSMILRPDGRPMMGTSTSAMGRMSNTPYSPGSATGMTGPADDFRGHSQQQQQLQQQQPYPQQRYAHQPPPPFEFSTFDPAVANTGAMMNSSGGSGGIASNSDYVGNRRRVVSDAPSRLAQLRIGTGRYEPYPSSSSSSSFHSESGHSSGMAMSAGHSGSTDSHMSSPATRRELSNVMTTPGGGTGNANANGGVTPSDGRPQSARQYGENYQNGMATAPGWRADAGYLPVTPNAGSVNSRTTQSPRGDSNFAPPLPPVGSGPLNPTTVGAHDYSQQTRNSHEMPPYYPHLLQQTNNVQNSARMPARGGADWDGMFNNGVKGSGLGSGGGSGGDDSGQPNAGGVGQSNVTLQGVSVHPGSSAEHGRLQSSSGYMYVPSGGGLPRAAGGSGGGGAGGLGYDYSTNGQGNTSMSTPDRSLSADLAGSRPDHATTISANAPYYQNVASWSSNGSSEMGAEAMQVMHGQIPPPPQPTNSSLSSASSSQGNGSHNFRTPGPLDWRTAAHEAHQAHRSNSMGSDFSATGPVSSSGAHQLDWYRPGQSVYGSAGAMGSQGAGGALIGKSPLATTLRDGTSGGGLERVVLRRPPSNG</sequence>
<feature type="compositionally biased region" description="Polar residues" evidence="1">
    <location>
        <begin position="777"/>
        <end position="792"/>
    </location>
</feature>